<evidence type="ECO:0000256" key="1">
    <source>
        <dbReference type="ARBA" id="ARBA00004651"/>
    </source>
</evidence>
<feature type="transmembrane region" description="Helical" evidence="6">
    <location>
        <begin position="374"/>
        <end position="391"/>
    </location>
</feature>
<feature type="transmembrane region" description="Helical" evidence="6">
    <location>
        <begin position="217"/>
        <end position="241"/>
    </location>
</feature>
<feature type="transmembrane region" description="Helical" evidence="6">
    <location>
        <begin position="21"/>
        <end position="44"/>
    </location>
</feature>
<keyword evidence="3 6" id="KW-0812">Transmembrane</keyword>
<dbReference type="InterPro" id="IPR036259">
    <property type="entry name" value="MFS_trans_sf"/>
</dbReference>
<accession>A0A5B7ZS12</accession>
<keyword evidence="9" id="KW-1185">Reference proteome</keyword>
<dbReference type="PROSITE" id="PS50850">
    <property type="entry name" value="MFS"/>
    <property type="match status" value="1"/>
</dbReference>
<dbReference type="OrthoDB" id="9788453at2"/>
<proteinExistence type="predicted"/>
<evidence type="ECO:0000256" key="6">
    <source>
        <dbReference type="SAM" id="Phobius"/>
    </source>
</evidence>
<feature type="transmembrane region" description="Helical" evidence="6">
    <location>
        <begin position="174"/>
        <end position="196"/>
    </location>
</feature>
<dbReference type="InterPro" id="IPR050189">
    <property type="entry name" value="MFS_Efflux_Transporters"/>
</dbReference>
<dbReference type="GO" id="GO:0022857">
    <property type="term" value="F:transmembrane transporter activity"/>
    <property type="evidence" value="ECO:0007669"/>
    <property type="project" value="InterPro"/>
</dbReference>
<evidence type="ECO:0000313" key="9">
    <source>
        <dbReference type="Proteomes" id="UP000308149"/>
    </source>
</evidence>
<dbReference type="RefSeq" id="WP_139716658.1">
    <property type="nucleotide sequence ID" value="NZ_CP040871.1"/>
</dbReference>
<name>A0A5B7ZS12_9GAMM</name>
<feature type="transmembrane region" description="Helical" evidence="6">
    <location>
        <begin position="88"/>
        <end position="107"/>
    </location>
</feature>
<feature type="transmembrane region" description="Helical" evidence="6">
    <location>
        <begin position="146"/>
        <end position="168"/>
    </location>
</feature>
<dbReference type="PANTHER" id="PTHR43124">
    <property type="entry name" value="PURINE EFFLUX PUMP PBUE"/>
    <property type="match status" value="1"/>
</dbReference>
<feature type="transmembrane region" description="Helical" evidence="6">
    <location>
        <begin position="308"/>
        <end position="326"/>
    </location>
</feature>
<reference evidence="8 9" key="1">
    <citation type="submission" date="2019-06" db="EMBL/GenBank/DDBJ databases">
        <title>Thermomonas aquatica sp. nov., isolated from an industrial wastewater treatment plant.</title>
        <authorList>
            <person name="Jeon J.H."/>
            <person name="Park D.-S."/>
        </authorList>
    </citation>
    <scope>NUCLEOTIDE SEQUENCE [LARGE SCALE GENOMIC DNA]</scope>
    <source>
        <strain evidence="8 9">SY21</strain>
    </source>
</reference>
<protein>
    <submittedName>
        <fullName evidence="8">MFS transporter</fullName>
    </submittedName>
</protein>
<feature type="transmembrane region" description="Helical" evidence="6">
    <location>
        <begin position="347"/>
        <end position="368"/>
    </location>
</feature>
<gene>
    <name evidence="8" type="ORF">FHQ07_09970</name>
</gene>
<keyword evidence="4 6" id="KW-1133">Transmembrane helix</keyword>
<dbReference type="AlphaFoldDB" id="A0A5B7ZS12"/>
<evidence type="ECO:0000256" key="3">
    <source>
        <dbReference type="ARBA" id="ARBA00022692"/>
    </source>
</evidence>
<feature type="transmembrane region" description="Helical" evidence="6">
    <location>
        <begin position="253"/>
        <end position="277"/>
    </location>
</feature>
<dbReference type="KEGG" id="thes:FHQ07_09970"/>
<evidence type="ECO:0000256" key="4">
    <source>
        <dbReference type="ARBA" id="ARBA00022989"/>
    </source>
</evidence>
<dbReference type="InterPro" id="IPR020846">
    <property type="entry name" value="MFS_dom"/>
</dbReference>
<dbReference type="Gene3D" id="1.20.1250.20">
    <property type="entry name" value="MFS general substrate transporter like domains"/>
    <property type="match status" value="2"/>
</dbReference>
<evidence type="ECO:0000259" key="7">
    <source>
        <dbReference type="PROSITE" id="PS50850"/>
    </source>
</evidence>
<dbReference type="PANTHER" id="PTHR43124:SF3">
    <property type="entry name" value="CHLORAMPHENICOL EFFLUX PUMP RV0191"/>
    <property type="match status" value="1"/>
</dbReference>
<feature type="transmembrane region" description="Helical" evidence="6">
    <location>
        <begin position="64"/>
        <end position="81"/>
    </location>
</feature>
<dbReference type="EMBL" id="CP040871">
    <property type="protein sequence ID" value="QDA57607.1"/>
    <property type="molecule type" value="Genomic_DNA"/>
</dbReference>
<keyword evidence="2" id="KW-1003">Cell membrane</keyword>
<evidence type="ECO:0000256" key="2">
    <source>
        <dbReference type="ARBA" id="ARBA00022475"/>
    </source>
</evidence>
<organism evidence="8 9">
    <name type="scientific">Thermomonas aquatica</name>
    <dbReference type="NCBI Taxonomy" id="2202149"/>
    <lineage>
        <taxon>Bacteria</taxon>
        <taxon>Pseudomonadati</taxon>
        <taxon>Pseudomonadota</taxon>
        <taxon>Gammaproteobacteria</taxon>
        <taxon>Lysobacterales</taxon>
        <taxon>Lysobacteraceae</taxon>
        <taxon>Thermomonas</taxon>
    </lineage>
</organism>
<dbReference type="Pfam" id="PF07690">
    <property type="entry name" value="MFS_1"/>
    <property type="match status" value="1"/>
</dbReference>
<dbReference type="Proteomes" id="UP000308149">
    <property type="component" value="Chromosome"/>
</dbReference>
<evidence type="ECO:0000256" key="5">
    <source>
        <dbReference type="ARBA" id="ARBA00023136"/>
    </source>
</evidence>
<evidence type="ECO:0000313" key="8">
    <source>
        <dbReference type="EMBL" id="QDA57607.1"/>
    </source>
</evidence>
<feature type="transmembrane region" description="Helical" evidence="6">
    <location>
        <begin position="284"/>
        <end position="302"/>
    </location>
</feature>
<feature type="domain" description="Major facilitator superfamily (MFS) profile" evidence="7">
    <location>
        <begin position="22"/>
        <end position="396"/>
    </location>
</feature>
<dbReference type="InterPro" id="IPR011701">
    <property type="entry name" value="MFS"/>
</dbReference>
<sequence>MANTESAIPLHAALSSRQVAWVLFALSMGGFAIGTSEFVIMGLISEMARDLGVTEPQVGHVISAYALGVVVGAPLLAIFGARRRRRSLLLGFMGFYAVGNLACALAPDYHTLMLARFIAGLPHGAYFGVAALVAAHISPPEQRGTAVGRVMLGLSVALLVGNPLATWLGQVMGWRYAFALVSLIALATMAMTAWRLPAGMGAPRTDALRELRDFNRAPVWLTLGVGAIGFAGMFAVFSYLTPTLLQVTGVGEGFIPFALMAFGIGSILGTLAGGWLFDRFGFRAAAIVLVWSMLILLLFPLAAQSAWAVLPLVLAVATMGALGPVLQSHLMDVARDAQTLAAASHHAAFNAANALGPWLGGMAITAGYGWTSTGYVGAATAIGGLLVYALARRDLRGRDAAAEAAAG</sequence>
<keyword evidence="5 6" id="KW-0472">Membrane</keyword>
<comment type="subcellular location">
    <subcellularLocation>
        <location evidence="1">Cell membrane</location>
        <topology evidence="1">Multi-pass membrane protein</topology>
    </subcellularLocation>
</comment>
<feature type="transmembrane region" description="Helical" evidence="6">
    <location>
        <begin position="113"/>
        <end position="134"/>
    </location>
</feature>
<dbReference type="CDD" id="cd17324">
    <property type="entry name" value="MFS_NepI_like"/>
    <property type="match status" value="1"/>
</dbReference>
<dbReference type="GO" id="GO:0005886">
    <property type="term" value="C:plasma membrane"/>
    <property type="evidence" value="ECO:0007669"/>
    <property type="project" value="UniProtKB-SubCell"/>
</dbReference>
<dbReference type="SUPFAM" id="SSF103473">
    <property type="entry name" value="MFS general substrate transporter"/>
    <property type="match status" value="1"/>
</dbReference>